<gene>
    <name evidence="3" type="ORF">NP233_g7935</name>
</gene>
<sequence length="761" mass="80806">MGMLRGKGPKPELSSSPRPSTATTTGRPSAESSRSFLNSKRSFDTSTSSITHPRGALYALAQESLSTSSLGRPPHPGRQEGLRGKFSLGRLRSHSSTVDIPSSPDSSAARLPQNSHSTIASPSPRPSCDTTASSTLDVQTGLHALFVDRRSDKGFHPYASPDVVSYSTEPPLKSPIRTTLPYPEAPRKDSNTTVVELSSFAAPVKQSAPTPEALKRRLSHIQGKDISGPVSILSPDSPTRPQFDEPLSVPPTTHNIPGWTERSNINPGFSLISLEEARAQRRTATLPQTHESTSSGDSSTTTAIETSTTDAGHLDLAAARARARSVSAGTKAKNALSSFVWQQPERRGSENGLVTGGQPSAARDANATPAAGKAIKHKKSGFMRLFSNGKANEKEPPPIPQPPSIPSLPQSEAPAFIPRHNPKLSSHRIPVPSLSPSLLEAAAQYNNNQELTDLVIDVSPSRSTQSPKRAPPHALSISTSSPLSASPRGHFAGSSKYDGVPQSAPPNVGDFPALKLRPVSTLFSAHFGDHIDVTKLNFDELEGIGPTETREAVLSARRQNERQRQDSLTSGSLSSGPSSASAASFIDSQYNLSPIAPSFSGTALTTPTTGGIVSPTSSSTTGPWIRDREHAGLNNSGRFSVDQQSAPPSLPTSANSASNAPQHVVRETEETSTIRVLQEHLDNTNKMWQKRVWDLESEVRALKNELAEVKLLSKSSCEKCGGKGSGVPPVPPLPTLRPDGGILNRPRAKTGSSARFVNGQL</sequence>
<dbReference type="EMBL" id="JANIEX010000612">
    <property type="protein sequence ID" value="KAJ3564976.1"/>
    <property type="molecule type" value="Genomic_DNA"/>
</dbReference>
<reference evidence="3" key="1">
    <citation type="submission" date="2022-07" db="EMBL/GenBank/DDBJ databases">
        <title>Genome Sequence of Leucocoprinus birnbaumii.</title>
        <authorList>
            <person name="Buettner E."/>
        </authorList>
    </citation>
    <scope>NUCLEOTIDE SEQUENCE</scope>
    <source>
        <strain evidence="3">VT141</strain>
    </source>
</reference>
<feature type="compositionally biased region" description="Polar residues" evidence="2">
    <location>
        <begin position="31"/>
        <end position="51"/>
    </location>
</feature>
<name>A0AAD5VPX9_9AGAR</name>
<dbReference type="AlphaFoldDB" id="A0AAD5VPX9"/>
<feature type="region of interest" description="Disordered" evidence="2">
    <location>
        <begin position="719"/>
        <end position="761"/>
    </location>
</feature>
<feature type="region of interest" description="Disordered" evidence="2">
    <location>
        <begin position="277"/>
        <end position="309"/>
    </location>
</feature>
<evidence type="ECO:0000256" key="2">
    <source>
        <dbReference type="SAM" id="MobiDB-lite"/>
    </source>
</evidence>
<feature type="region of interest" description="Disordered" evidence="2">
    <location>
        <begin position="344"/>
        <end position="375"/>
    </location>
</feature>
<comment type="caution">
    <text evidence="3">The sequence shown here is derived from an EMBL/GenBank/DDBJ whole genome shotgun (WGS) entry which is preliminary data.</text>
</comment>
<evidence type="ECO:0000256" key="1">
    <source>
        <dbReference type="SAM" id="Coils"/>
    </source>
</evidence>
<protein>
    <submittedName>
        <fullName evidence="3">Uncharacterized protein</fullName>
    </submittedName>
</protein>
<feature type="compositionally biased region" description="Low complexity" evidence="2">
    <location>
        <begin position="14"/>
        <end position="30"/>
    </location>
</feature>
<feature type="region of interest" description="Disordered" evidence="2">
    <location>
        <begin position="225"/>
        <end position="265"/>
    </location>
</feature>
<feature type="compositionally biased region" description="Low complexity" evidence="2">
    <location>
        <begin position="474"/>
        <end position="487"/>
    </location>
</feature>
<feature type="region of interest" description="Disordered" evidence="2">
    <location>
        <begin position="460"/>
        <end position="504"/>
    </location>
</feature>
<evidence type="ECO:0000313" key="4">
    <source>
        <dbReference type="Proteomes" id="UP001213000"/>
    </source>
</evidence>
<feature type="region of interest" description="Disordered" evidence="2">
    <location>
        <begin position="156"/>
        <end position="191"/>
    </location>
</feature>
<feature type="compositionally biased region" description="Polar residues" evidence="2">
    <location>
        <begin position="250"/>
        <end position="265"/>
    </location>
</feature>
<feature type="region of interest" description="Disordered" evidence="2">
    <location>
        <begin position="606"/>
        <end position="670"/>
    </location>
</feature>
<organism evidence="3 4">
    <name type="scientific">Leucocoprinus birnbaumii</name>
    <dbReference type="NCBI Taxonomy" id="56174"/>
    <lineage>
        <taxon>Eukaryota</taxon>
        <taxon>Fungi</taxon>
        <taxon>Dikarya</taxon>
        <taxon>Basidiomycota</taxon>
        <taxon>Agaricomycotina</taxon>
        <taxon>Agaricomycetes</taxon>
        <taxon>Agaricomycetidae</taxon>
        <taxon>Agaricales</taxon>
        <taxon>Agaricineae</taxon>
        <taxon>Agaricaceae</taxon>
        <taxon>Leucocoprinus</taxon>
    </lineage>
</organism>
<feature type="compositionally biased region" description="Low complexity" evidence="2">
    <location>
        <begin position="567"/>
        <end position="580"/>
    </location>
</feature>
<proteinExistence type="predicted"/>
<evidence type="ECO:0000313" key="3">
    <source>
        <dbReference type="EMBL" id="KAJ3564976.1"/>
    </source>
</evidence>
<feature type="coiled-coil region" evidence="1">
    <location>
        <begin position="685"/>
        <end position="712"/>
    </location>
</feature>
<feature type="region of interest" description="Disordered" evidence="2">
    <location>
        <begin position="388"/>
        <end position="429"/>
    </location>
</feature>
<feature type="region of interest" description="Disordered" evidence="2">
    <location>
        <begin position="1"/>
        <end position="135"/>
    </location>
</feature>
<feature type="compositionally biased region" description="Polar residues" evidence="2">
    <location>
        <begin position="633"/>
        <end position="661"/>
    </location>
</feature>
<keyword evidence="1" id="KW-0175">Coiled coil</keyword>
<feature type="region of interest" description="Disordered" evidence="2">
    <location>
        <begin position="552"/>
        <end position="580"/>
    </location>
</feature>
<feature type="compositionally biased region" description="Polar residues" evidence="2">
    <location>
        <begin position="606"/>
        <end position="622"/>
    </location>
</feature>
<feature type="compositionally biased region" description="Pro residues" evidence="2">
    <location>
        <begin position="397"/>
        <end position="406"/>
    </location>
</feature>
<feature type="compositionally biased region" description="Low complexity" evidence="2">
    <location>
        <begin position="289"/>
        <end position="309"/>
    </location>
</feature>
<keyword evidence="4" id="KW-1185">Reference proteome</keyword>
<feature type="compositionally biased region" description="Polar residues" evidence="2">
    <location>
        <begin position="94"/>
        <end position="121"/>
    </location>
</feature>
<feature type="compositionally biased region" description="Polar residues" evidence="2">
    <location>
        <begin position="750"/>
        <end position="761"/>
    </location>
</feature>
<accession>A0AAD5VPX9</accession>
<dbReference type="Proteomes" id="UP001213000">
    <property type="component" value="Unassembled WGS sequence"/>
</dbReference>